<evidence type="ECO:0000256" key="6">
    <source>
        <dbReference type="ARBA" id="ARBA00023170"/>
    </source>
</evidence>
<dbReference type="GO" id="GO:0004864">
    <property type="term" value="F:protein phosphatase inhibitor activity"/>
    <property type="evidence" value="ECO:0007669"/>
    <property type="project" value="UniProtKB-KW"/>
</dbReference>
<evidence type="ECO:0000256" key="7">
    <source>
        <dbReference type="ARBA" id="ARBA00023242"/>
    </source>
</evidence>
<dbReference type="Pfam" id="PF10604">
    <property type="entry name" value="Polyketide_cyc2"/>
    <property type="match status" value="1"/>
</dbReference>
<keyword evidence="10" id="KW-1185">Reference proteome</keyword>
<reference evidence="9 10" key="1">
    <citation type="submission" date="2024-12" db="EMBL/GenBank/DDBJ databases">
        <title>The unique morphological basis and parallel evolutionary history of personate flowers in Penstemon.</title>
        <authorList>
            <person name="Depatie T.H."/>
            <person name="Wessinger C.A."/>
        </authorList>
    </citation>
    <scope>NUCLEOTIDE SEQUENCE [LARGE SCALE GENOMIC DNA]</scope>
    <source>
        <strain evidence="9">WTNN_2</strain>
        <tissue evidence="9">Leaf</tissue>
    </source>
</reference>
<keyword evidence="5" id="KW-0938">Abscisic acid signaling pathway</keyword>
<evidence type="ECO:0000256" key="2">
    <source>
        <dbReference type="ARBA" id="ARBA00004496"/>
    </source>
</evidence>
<dbReference type="PANTHER" id="PTHR31213">
    <property type="entry name" value="OS08G0374000 PROTEIN-RELATED"/>
    <property type="match status" value="1"/>
</dbReference>
<dbReference type="GO" id="GO:0009738">
    <property type="term" value="P:abscisic acid-activated signaling pathway"/>
    <property type="evidence" value="ECO:0007669"/>
    <property type="project" value="UniProtKB-KW"/>
</dbReference>
<keyword evidence="7" id="KW-0539">Nucleus</keyword>
<evidence type="ECO:0000313" key="10">
    <source>
        <dbReference type="Proteomes" id="UP001634393"/>
    </source>
</evidence>
<comment type="similarity">
    <text evidence="3">Belongs to the PYR/PYL/RCAR abscisic acid intracellular receptor family.</text>
</comment>
<dbReference type="InterPro" id="IPR050279">
    <property type="entry name" value="Plant_def-hormone_signal"/>
</dbReference>
<name>A0ABD3UT07_9LAMI</name>
<keyword evidence="8" id="KW-0650">Protein phosphatase inhibitor</keyword>
<dbReference type="InterPro" id="IPR019587">
    <property type="entry name" value="Polyketide_cyclase/dehydratase"/>
</dbReference>
<sequence>MTACSSISIYYIIFRIKTQIKMNNPITQRMISLHHTHNPTPNQCTSSLVQIIKAPLPLVWSILRRFDQPQVYKTFIKNCTMLLGTGDIGSVREVEIISDMPAKVSVERLDRLDDEMHVMMFTMIQGGDHRLLNYQSTATVNHEEEGGGGGTVVVESYLVDVPPGNTEEETRIFVNTLVGCNHRSLAIVAERLACNV</sequence>
<organism evidence="9 10">
    <name type="scientific">Penstemon smallii</name>
    <dbReference type="NCBI Taxonomy" id="265156"/>
    <lineage>
        <taxon>Eukaryota</taxon>
        <taxon>Viridiplantae</taxon>
        <taxon>Streptophyta</taxon>
        <taxon>Embryophyta</taxon>
        <taxon>Tracheophyta</taxon>
        <taxon>Spermatophyta</taxon>
        <taxon>Magnoliopsida</taxon>
        <taxon>eudicotyledons</taxon>
        <taxon>Gunneridae</taxon>
        <taxon>Pentapetalae</taxon>
        <taxon>asterids</taxon>
        <taxon>lamiids</taxon>
        <taxon>Lamiales</taxon>
        <taxon>Plantaginaceae</taxon>
        <taxon>Cheloneae</taxon>
        <taxon>Penstemon</taxon>
    </lineage>
</organism>
<dbReference type="CDD" id="cd07821">
    <property type="entry name" value="PYR_PYL_RCAR_like"/>
    <property type="match status" value="1"/>
</dbReference>
<comment type="caution">
    <text evidence="9">The sequence shown here is derived from an EMBL/GenBank/DDBJ whole genome shotgun (WGS) entry which is preliminary data.</text>
</comment>
<evidence type="ECO:0000256" key="3">
    <source>
        <dbReference type="ARBA" id="ARBA00008594"/>
    </source>
</evidence>
<dbReference type="Gene3D" id="3.30.530.20">
    <property type="match status" value="1"/>
</dbReference>
<proteinExistence type="inferred from homology"/>
<gene>
    <name evidence="9" type="ORF">ACJIZ3_013274</name>
</gene>
<dbReference type="EMBL" id="JBJXBP010000001">
    <property type="protein sequence ID" value="KAL3851392.1"/>
    <property type="molecule type" value="Genomic_DNA"/>
</dbReference>
<dbReference type="GO" id="GO:0005634">
    <property type="term" value="C:nucleus"/>
    <property type="evidence" value="ECO:0007669"/>
    <property type="project" value="UniProtKB-SubCell"/>
</dbReference>
<comment type="subcellular location">
    <subcellularLocation>
        <location evidence="2">Cytoplasm</location>
    </subcellularLocation>
    <subcellularLocation>
        <location evidence="1">Nucleus</location>
    </subcellularLocation>
</comment>
<keyword evidence="6" id="KW-0675">Receptor</keyword>
<evidence type="ECO:0000256" key="4">
    <source>
        <dbReference type="ARBA" id="ARBA00022490"/>
    </source>
</evidence>
<dbReference type="PANTHER" id="PTHR31213:SF82">
    <property type="entry name" value="ABSCISIC ACID RECEPTOR PYL11-RELATED"/>
    <property type="match status" value="1"/>
</dbReference>
<dbReference type="AlphaFoldDB" id="A0ABD3UT07"/>
<evidence type="ECO:0000256" key="1">
    <source>
        <dbReference type="ARBA" id="ARBA00004123"/>
    </source>
</evidence>
<dbReference type="SUPFAM" id="SSF55961">
    <property type="entry name" value="Bet v1-like"/>
    <property type="match status" value="1"/>
</dbReference>
<evidence type="ECO:0000256" key="5">
    <source>
        <dbReference type="ARBA" id="ARBA00022682"/>
    </source>
</evidence>
<protein>
    <submittedName>
        <fullName evidence="9">Uncharacterized protein</fullName>
    </submittedName>
</protein>
<dbReference type="Proteomes" id="UP001634393">
    <property type="component" value="Unassembled WGS sequence"/>
</dbReference>
<evidence type="ECO:0000256" key="8">
    <source>
        <dbReference type="ARBA" id="ARBA00023272"/>
    </source>
</evidence>
<dbReference type="GO" id="GO:0005737">
    <property type="term" value="C:cytoplasm"/>
    <property type="evidence" value="ECO:0007669"/>
    <property type="project" value="UniProtKB-SubCell"/>
</dbReference>
<accession>A0ABD3UT07</accession>
<keyword evidence="4" id="KW-0963">Cytoplasm</keyword>
<evidence type="ECO:0000313" key="9">
    <source>
        <dbReference type="EMBL" id="KAL3851392.1"/>
    </source>
</evidence>
<dbReference type="InterPro" id="IPR023393">
    <property type="entry name" value="START-like_dom_sf"/>
</dbReference>